<dbReference type="EMBL" id="LGRX02029862">
    <property type="protein sequence ID" value="KAK3246396.1"/>
    <property type="molecule type" value="Genomic_DNA"/>
</dbReference>
<sequence>MNSCFPRPMFRRDISTMLRVTMSTLVLLAALLHHFHRRPHPHRHPLVPSSGLRHLPSFFSSSFSPLLPPSSPPPSSSPLPSPSTFSPPPSPSNPPSPPSPPPLTPSTFSPSPFSPRLHYPPSPPPTSTSWLPAPTQSPSSAPPTSNPPPSPPPPLPPPYPHRAFSPSPPPRDESCDPCGECSSLEDGTERRMRATADKDCTCTCVTVFTAHIETYGSCLTWDDEVFKESISFALEQPFERFWIEANQGIVFTGEGCSTTSRRLLQNEENRVSVDFYIEPPENEIYFDAEVVAGLSTDFEAGNWADSWNDELLGPPDLSTTRYEAPRTLSTEPSPPPPMQTATESSGSDDGDDTVIIIGTAAGAVALLGIGGFFLWRHTQKRVTPKRKPEEA</sequence>
<gene>
    <name evidence="3" type="ORF">CYMTET_44069</name>
</gene>
<name>A0AAE0EZE3_9CHLO</name>
<keyword evidence="2" id="KW-0812">Transmembrane</keyword>
<evidence type="ECO:0000256" key="2">
    <source>
        <dbReference type="SAM" id="Phobius"/>
    </source>
</evidence>
<evidence type="ECO:0000313" key="3">
    <source>
        <dbReference type="EMBL" id="KAK3246396.1"/>
    </source>
</evidence>
<keyword evidence="4" id="KW-1185">Reference proteome</keyword>
<dbReference type="InterPro" id="IPR051412">
    <property type="entry name" value="Formin_Homology_Diaphanous_sf"/>
</dbReference>
<dbReference type="AlphaFoldDB" id="A0AAE0EZE3"/>
<evidence type="ECO:0000256" key="1">
    <source>
        <dbReference type="SAM" id="MobiDB-lite"/>
    </source>
</evidence>
<dbReference type="GO" id="GO:0005884">
    <property type="term" value="C:actin filament"/>
    <property type="evidence" value="ECO:0007669"/>
    <property type="project" value="TreeGrafter"/>
</dbReference>
<feature type="compositionally biased region" description="Pro residues" evidence="1">
    <location>
        <begin position="140"/>
        <end position="160"/>
    </location>
</feature>
<feature type="compositionally biased region" description="Low complexity" evidence="1">
    <location>
        <begin position="105"/>
        <end position="117"/>
    </location>
</feature>
<organism evidence="3 4">
    <name type="scientific">Cymbomonas tetramitiformis</name>
    <dbReference type="NCBI Taxonomy" id="36881"/>
    <lineage>
        <taxon>Eukaryota</taxon>
        <taxon>Viridiplantae</taxon>
        <taxon>Chlorophyta</taxon>
        <taxon>Pyramimonadophyceae</taxon>
        <taxon>Pyramimonadales</taxon>
        <taxon>Pyramimonadaceae</taxon>
        <taxon>Cymbomonas</taxon>
    </lineage>
</organism>
<feature type="compositionally biased region" description="Pro residues" evidence="1">
    <location>
        <begin position="66"/>
        <end position="104"/>
    </location>
</feature>
<feature type="transmembrane region" description="Helical" evidence="2">
    <location>
        <begin position="354"/>
        <end position="375"/>
    </location>
</feature>
<dbReference type="PANTHER" id="PTHR45691">
    <property type="entry name" value="PROTEIN DIAPHANOUS"/>
    <property type="match status" value="1"/>
</dbReference>
<protein>
    <submittedName>
        <fullName evidence="3">Uncharacterized protein</fullName>
    </submittedName>
</protein>
<dbReference type="Proteomes" id="UP001190700">
    <property type="component" value="Unassembled WGS sequence"/>
</dbReference>
<dbReference type="PRINTS" id="PR01217">
    <property type="entry name" value="PRICHEXTENSN"/>
</dbReference>
<reference evidence="3 4" key="1">
    <citation type="journal article" date="2015" name="Genome Biol. Evol.">
        <title>Comparative Genomics of a Bacterivorous Green Alga Reveals Evolutionary Causalities and Consequences of Phago-Mixotrophic Mode of Nutrition.</title>
        <authorList>
            <person name="Burns J.A."/>
            <person name="Paasch A."/>
            <person name="Narechania A."/>
            <person name="Kim E."/>
        </authorList>
    </citation>
    <scope>NUCLEOTIDE SEQUENCE [LARGE SCALE GENOMIC DNA]</scope>
    <source>
        <strain evidence="3 4">PLY_AMNH</strain>
    </source>
</reference>
<keyword evidence="2" id="KW-0472">Membrane</keyword>
<feature type="region of interest" description="Disordered" evidence="1">
    <location>
        <begin position="314"/>
        <end position="353"/>
    </location>
</feature>
<evidence type="ECO:0000313" key="4">
    <source>
        <dbReference type="Proteomes" id="UP001190700"/>
    </source>
</evidence>
<feature type="compositionally biased region" description="Low complexity" evidence="1">
    <location>
        <begin position="127"/>
        <end position="139"/>
    </location>
</feature>
<keyword evidence="2" id="KW-1133">Transmembrane helix</keyword>
<accession>A0AAE0EZE3</accession>
<feature type="compositionally biased region" description="Polar residues" evidence="1">
    <location>
        <begin position="317"/>
        <end position="331"/>
    </location>
</feature>
<comment type="caution">
    <text evidence="3">The sequence shown here is derived from an EMBL/GenBank/DDBJ whole genome shotgun (WGS) entry which is preliminary data.</text>
</comment>
<proteinExistence type="predicted"/>
<dbReference type="GO" id="GO:0030041">
    <property type="term" value="P:actin filament polymerization"/>
    <property type="evidence" value="ECO:0007669"/>
    <property type="project" value="TreeGrafter"/>
</dbReference>
<feature type="region of interest" description="Disordered" evidence="1">
    <location>
        <begin position="66"/>
        <end position="179"/>
    </location>
</feature>
<dbReference type="PANTHER" id="PTHR45691:SF6">
    <property type="entry name" value="PROTEIN DIAPHANOUS"/>
    <property type="match status" value="1"/>
</dbReference>